<name>A0A399EL07_9DEIN</name>
<dbReference type="EMBL" id="QWKZ01000067">
    <property type="protein sequence ID" value="RIH84080.1"/>
    <property type="molecule type" value="Genomic_DNA"/>
</dbReference>
<dbReference type="InterPro" id="IPR006059">
    <property type="entry name" value="SBP"/>
</dbReference>
<dbReference type="InterPro" id="IPR050490">
    <property type="entry name" value="Bact_solute-bd_prot1"/>
</dbReference>
<reference evidence="4 5" key="1">
    <citation type="submission" date="2018-08" db="EMBL/GenBank/DDBJ databases">
        <title>Meiothermus luteus KCTC 52599 genome sequencing project.</title>
        <authorList>
            <person name="Da Costa M.S."/>
            <person name="Albuquerque L."/>
            <person name="Raposo P."/>
            <person name="Froufe H.J.C."/>
            <person name="Barroso C.S."/>
            <person name="Egas C."/>
        </authorList>
    </citation>
    <scope>NUCLEOTIDE SEQUENCE [LARGE SCALE GENOMIC DNA]</scope>
    <source>
        <strain evidence="4 5">KCTC 52599</strain>
    </source>
</reference>
<comment type="similarity">
    <text evidence="1">Belongs to the bacterial solute-binding protein 1 family.</text>
</comment>
<accession>A0A399EL07</accession>
<dbReference type="SUPFAM" id="SSF53850">
    <property type="entry name" value="Periplasmic binding protein-like II"/>
    <property type="match status" value="1"/>
</dbReference>
<dbReference type="RefSeq" id="WP_119360565.1">
    <property type="nucleotide sequence ID" value="NZ_QWKZ01000067.1"/>
</dbReference>
<dbReference type="OrthoDB" id="9808332at2"/>
<evidence type="ECO:0000313" key="4">
    <source>
        <dbReference type="EMBL" id="RIH84080.1"/>
    </source>
</evidence>
<keyword evidence="2" id="KW-0813">Transport</keyword>
<sequence>MKPRLRVLVVGGPMYDRLYTTIGPFAERERVEIELVRAQNHADLNRRIAEGFSRGEGFDLLSTHSKFAPSQKQWLQPLDGWFDREELAVFDPRALELARIEGQLYGLPRNLDVKLLHYRTDRLESPPETWEALVGMARAQRPYGFVFPGKGSGLFGHFFELCGSAGHYLYEADPPRPRARHEAARWALSVLAALYQTAPAGLTEWEFDEVTACFAAGKASLTTDWPGSFHRYLESPIRDRLGLALYPSGPVRRAIYAGSHTFALAAKTADRPLALALLRHLTSREAQLLEARQGTFPARRDALAAARAEAPPGSLAAQRWELLEAALQHACFPPKHPRYPQVEGVVWQNLRAFLRGEQDAERTLERIDLEGQRAAEAEF</sequence>
<dbReference type="PANTHER" id="PTHR43649">
    <property type="entry name" value="ARABINOSE-BINDING PROTEIN-RELATED"/>
    <property type="match status" value="1"/>
</dbReference>
<dbReference type="Proteomes" id="UP000265800">
    <property type="component" value="Unassembled WGS sequence"/>
</dbReference>
<proteinExistence type="inferred from homology"/>
<gene>
    <name evidence="4" type="ORF">Mlute_02006</name>
</gene>
<evidence type="ECO:0000256" key="1">
    <source>
        <dbReference type="ARBA" id="ARBA00008520"/>
    </source>
</evidence>
<evidence type="ECO:0000256" key="3">
    <source>
        <dbReference type="ARBA" id="ARBA00022729"/>
    </source>
</evidence>
<dbReference type="PANTHER" id="PTHR43649:SF34">
    <property type="entry name" value="ABC TRANSPORTER PERIPLASMIC-BINDING PROTEIN YCJN-RELATED"/>
    <property type="match status" value="1"/>
</dbReference>
<evidence type="ECO:0000313" key="5">
    <source>
        <dbReference type="Proteomes" id="UP000265800"/>
    </source>
</evidence>
<evidence type="ECO:0000256" key="2">
    <source>
        <dbReference type="ARBA" id="ARBA00022448"/>
    </source>
</evidence>
<dbReference type="Pfam" id="PF13416">
    <property type="entry name" value="SBP_bac_8"/>
    <property type="match status" value="1"/>
</dbReference>
<dbReference type="AlphaFoldDB" id="A0A399EL07"/>
<keyword evidence="5" id="KW-1185">Reference proteome</keyword>
<protein>
    <submittedName>
        <fullName evidence="4">Putative ABC transporter-binding protein</fullName>
    </submittedName>
</protein>
<keyword evidence="3" id="KW-0732">Signal</keyword>
<dbReference type="Gene3D" id="3.40.190.10">
    <property type="entry name" value="Periplasmic binding protein-like II"/>
    <property type="match status" value="2"/>
</dbReference>
<organism evidence="4 5">
    <name type="scientific">Meiothermus luteus</name>
    <dbReference type="NCBI Taxonomy" id="2026184"/>
    <lineage>
        <taxon>Bacteria</taxon>
        <taxon>Thermotogati</taxon>
        <taxon>Deinococcota</taxon>
        <taxon>Deinococci</taxon>
        <taxon>Thermales</taxon>
        <taxon>Thermaceae</taxon>
        <taxon>Meiothermus</taxon>
    </lineage>
</organism>
<comment type="caution">
    <text evidence="4">The sequence shown here is derived from an EMBL/GenBank/DDBJ whole genome shotgun (WGS) entry which is preliminary data.</text>
</comment>